<protein>
    <submittedName>
        <fullName evidence="3">DUF4123 domain-containing protein</fullName>
    </submittedName>
</protein>
<evidence type="ECO:0000256" key="1">
    <source>
        <dbReference type="SAM" id="MobiDB-lite"/>
    </source>
</evidence>
<accession>A0AAW5LD29</accession>
<dbReference type="Pfam" id="PF13503">
    <property type="entry name" value="DUF4123"/>
    <property type="match status" value="1"/>
</dbReference>
<proteinExistence type="predicted"/>
<dbReference type="RefSeq" id="WP_077665611.1">
    <property type="nucleotide sequence ID" value="NZ_JALJCU010000010.1"/>
</dbReference>
<feature type="domain" description="DUF4123" evidence="2">
    <location>
        <begin position="185"/>
        <end position="308"/>
    </location>
</feature>
<comment type="caution">
    <text evidence="3">The sequence shown here is derived from an EMBL/GenBank/DDBJ whole genome shotgun (WGS) entry which is preliminary data.</text>
</comment>
<dbReference type="EMBL" id="JALJCU010000010">
    <property type="protein sequence ID" value="MCQ9121332.1"/>
    <property type="molecule type" value="Genomic_DNA"/>
</dbReference>
<reference evidence="3 4" key="1">
    <citation type="journal article" date="2022" name="Microbiol. Spectr.">
        <title>Microbiota of the Pregnant Mouse: Characterization of the Bacterial Communities in the Oral Cavity, Lung, Intestine, and Vagina through Culture and DNA Sequencing.</title>
        <authorList>
            <person name="Greenberg J.M."/>
            <person name="Romero R."/>
            <person name="Winters A.D."/>
            <person name="Galaz J."/>
            <person name="Garcia-Flores V."/>
            <person name="Arenas-Hernandez M."/>
            <person name="Panzer J."/>
            <person name="Shaffer Z."/>
            <person name="Kracht D.J."/>
            <person name="Gomez-Lopez N."/>
            <person name="Theis K.R."/>
        </authorList>
    </citation>
    <scope>NUCLEOTIDE SEQUENCE [LARGE SCALE GENOMIC DNA]</scope>
    <source>
        <strain evidence="3 4">MAC-C1-H1</strain>
    </source>
</reference>
<organism evidence="3 4">
    <name type="scientific">Rodentibacter pneumotropicus</name>
    <dbReference type="NCBI Taxonomy" id="758"/>
    <lineage>
        <taxon>Bacteria</taxon>
        <taxon>Pseudomonadati</taxon>
        <taxon>Pseudomonadota</taxon>
        <taxon>Gammaproteobacteria</taxon>
        <taxon>Pasteurellales</taxon>
        <taxon>Pasteurellaceae</taxon>
        <taxon>Rodentibacter</taxon>
    </lineage>
</organism>
<gene>
    <name evidence="3" type="ORF">MUU45_000292</name>
</gene>
<dbReference type="Proteomes" id="UP001206350">
    <property type="component" value="Unassembled WGS sequence"/>
</dbReference>
<evidence type="ECO:0000313" key="4">
    <source>
        <dbReference type="Proteomes" id="UP001206350"/>
    </source>
</evidence>
<dbReference type="InterPro" id="IPR025391">
    <property type="entry name" value="DUF4123"/>
</dbReference>
<name>A0AAW5LD29_9PAST</name>
<evidence type="ECO:0000259" key="2">
    <source>
        <dbReference type="Pfam" id="PF13503"/>
    </source>
</evidence>
<feature type="compositionally biased region" description="Basic and acidic residues" evidence="1">
    <location>
        <begin position="161"/>
        <end position="177"/>
    </location>
</feature>
<feature type="region of interest" description="Disordered" evidence="1">
    <location>
        <begin position="160"/>
        <end position="182"/>
    </location>
</feature>
<keyword evidence="4" id="KW-1185">Reference proteome</keyword>
<evidence type="ECO:0000313" key="3">
    <source>
        <dbReference type="EMBL" id="MCQ9121332.1"/>
    </source>
</evidence>
<sequence>MRINDPIPQTSPQIRLTHYHISPTKQPDLTRTAFLLCLADDTEDYYRQIQTYLADNQLDGQAQLAPLPIQTWFTRHGFDAKLWRAAQQISTSTPLLCLYTKEEGGQHGQNVESYLNQHSVHFTPFTEFIAPTVLPDEVRSSFFADFEGLGEYHYILNQAAHKKEKEKEEEREEKEKQPQNPPHFYAVVDCAKAVSFPSRLESAGRLENLYTGKVGQMLKDQAPYLLEFDPYQQETVAFLQRLFRKSDSKVFSHWAINPVIFIKSRKSFDEVYHHLRKWTHLYDPKAEKWYFFRFYDPLVLNRYLPQLTHYPAQLAALFGVKTDIKENGQAEKDDTTPTNPTQEQIIEAFGLRVEDEFICFNLNPLPENTQPAKIELGEIEHAAFEQVSWEKLSKKLITMLLPYFPEVSESQAQGWLNEYKQNQITPQNISEREYWTYLSGRAIAEEKGLDYFELLLQHQSESGHRHLNAVQSLLDKLI</sequence>
<dbReference type="AlphaFoldDB" id="A0AAW5LD29"/>